<sequence>MKKKNTIITALIILLVAVGGLGYYFLSYAPHQEAVTNFNKAVKTVQTKNKALKSDIAKAEKLIKSNQQPLDTKTLDSLKATVATAKSGLRKIPRVADKTKAINKQTKMLNQPIDYSKATQSLADSSSAYTTSVRQLTQITSPSQAFIEERLKEIPTITGIQSVTEANDPNGNLNKQGGYTASVYFTDNQVTETVNGADIIAKGSDGGGNVEVYKTAKEAESRNAYISAFDGQGVLNPGSHYVYGTLVIRTSRYLTASQQTALTNTIYNKLIEIKE</sequence>
<keyword evidence="1" id="KW-0812">Transmembrane</keyword>
<keyword evidence="1" id="KW-0472">Membrane</keyword>
<keyword evidence="1" id="KW-1133">Transmembrane helix</keyword>
<name>A0A9X9QP72_STRDY</name>
<dbReference type="Proteomes" id="UP000373301">
    <property type="component" value="Unassembled WGS sequence"/>
</dbReference>
<accession>A0A9X9QP72</accession>
<evidence type="ECO:0000313" key="2">
    <source>
        <dbReference type="EMBL" id="VTS78168.1"/>
    </source>
</evidence>
<reference evidence="2 3" key="1">
    <citation type="submission" date="2019-05" db="EMBL/GenBank/DDBJ databases">
        <authorList>
            <consortium name="Pathogen Informatics"/>
        </authorList>
    </citation>
    <scope>NUCLEOTIDE SEQUENCE [LARGE SCALE GENOMIC DNA]</scope>
    <source>
        <strain evidence="2 3">NCTC7982</strain>
    </source>
</reference>
<organism evidence="2 3">
    <name type="scientific">Streptococcus dysgalactiae</name>
    <dbReference type="NCBI Taxonomy" id="1334"/>
    <lineage>
        <taxon>Bacteria</taxon>
        <taxon>Bacillati</taxon>
        <taxon>Bacillota</taxon>
        <taxon>Bacilli</taxon>
        <taxon>Lactobacillales</taxon>
        <taxon>Streptococcaceae</taxon>
        <taxon>Streptococcus</taxon>
    </lineage>
</organism>
<evidence type="ECO:0008006" key="4">
    <source>
        <dbReference type="Google" id="ProtNLM"/>
    </source>
</evidence>
<evidence type="ECO:0000256" key="1">
    <source>
        <dbReference type="SAM" id="Phobius"/>
    </source>
</evidence>
<proteinExistence type="predicted"/>
<dbReference type="EMBL" id="CABEIM010000003">
    <property type="protein sequence ID" value="VTS78168.1"/>
    <property type="molecule type" value="Genomic_DNA"/>
</dbReference>
<dbReference type="AlphaFoldDB" id="A0A9X9QP72"/>
<feature type="transmembrane region" description="Helical" evidence="1">
    <location>
        <begin position="7"/>
        <end position="26"/>
    </location>
</feature>
<comment type="caution">
    <text evidence="2">The sequence shown here is derived from an EMBL/GenBank/DDBJ whole genome shotgun (WGS) entry which is preliminary data.</text>
</comment>
<gene>
    <name evidence="2" type="ORF">NCTC7982_00593</name>
</gene>
<protein>
    <recommendedName>
        <fullName evidence="4">EbhA</fullName>
    </recommendedName>
</protein>
<evidence type="ECO:0000313" key="3">
    <source>
        <dbReference type="Proteomes" id="UP000373301"/>
    </source>
</evidence>
<dbReference type="RefSeq" id="WP_143928084.1">
    <property type="nucleotide sequence ID" value="NZ_CABEIM010000003.1"/>
</dbReference>